<dbReference type="Pfam" id="PF13419">
    <property type="entry name" value="HAD_2"/>
    <property type="match status" value="1"/>
</dbReference>
<dbReference type="OMA" id="MAICTGC"/>
<reference evidence="3" key="4">
    <citation type="submission" date="2022-06" db="UniProtKB">
        <authorList>
            <consortium name="EnsemblMetazoa"/>
        </authorList>
    </citation>
    <scope>IDENTIFICATION</scope>
</reference>
<evidence type="ECO:0000313" key="1">
    <source>
        <dbReference type="EMBL" id="KAF7495692.1"/>
    </source>
</evidence>
<dbReference type="AlphaFoldDB" id="A0A132A876"/>
<keyword evidence="4" id="KW-1185">Reference proteome</keyword>
<evidence type="ECO:0000313" key="2">
    <source>
        <dbReference type="EMBL" id="KPM07176.1"/>
    </source>
</evidence>
<evidence type="ECO:0000313" key="3">
    <source>
        <dbReference type="EnsemblMetazoa" id="KAF7495692.1"/>
    </source>
</evidence>
<organism evidence="2 5">
    <name type="scientific">Sarcoptes scabiei</name>
    <name type="common">Itch mite</name>
    <name type="synonym">Acarus scabiei</name>
    <dbReference type="NCBI Taxonomy" id="52283"/>
    <lineage>
        <taxon>Eukaryota</taxon>
        <taxon>Metazoa</taxon>
        <taxon>Ecdysozoa</taxon>
        <taxon>Arthropoda</taxon>
        <taxon>Chelicerata</taxon>
        <taxon>Arachnida</taxon>
        <taxon>Acari</taxon>
        <taxon>Acariformes</taxon>
        <taxon>Sarcoptiformes</taxon>
        <taxon>Astigmata</taxon>
        <taxon>Psoroptidia</taxon>
        <taxon>Sarcoptoidea</taxon>
        <taxon>Sarcoptidae</taxon>
        <taxon>Sarcoptinae</taxon>
        <taxon>Sarcoptes</taxon>
    </lineage>
</organism>
<dbReference type="OrthoDB" id="40579at2759"/>
<dbReference type="SFLD" id="SFLDS00003">
    <property type="entry name" value="Haloacid_Dehalogenase"/>
    <property type="match status" value="1"/>
</dbReference>
<dbReference type="PANTHER" id="PTHR18901">
    <property type="entry name" value="2-DEOXYGLUCOSE-6-PHOSPHATE PHOSPHATASE 2"/>
    <property type="match status" value="1"/>
</dbReference>
<dbReference type="InterPro" id="IPR023214">
    <property type="entry name" value="HAD_sf"/>
</dbReference>
<dbReference type="Gene3D" id="1.10.150.240">
    <property type="entry name" value="Putative phosphatase, domain 2"/>
    <property type="match status" value="1"/>
</dbReference>
<reference evidence="1" key="3">
    <citation type="submission" date="2020-01" db="EMBL/GenBank/DDBJ databases">
        <authorList>
            <person name="Korhonen P.K.K."/>
            <person name="Guangxu M.G."/>
            <person name="Wang T.W."/>
            <person name="Stroehlein A.J.S."/>
            <person name="Young N.D."/>
            <person name="Ang C.-S.A."/>
            <person name="Fernando D.W.F."/>
            <person name="Lu H.L."/>
            <person name="Taylor S.T."/>
            <person name="Ehtesham M.E.M."/>
            <person name="Najaraj S.H.N."/>
            <person name="Harsha G.H.G."/>
            <person name="Madugundu A.M."/>
            <person name="Renuse S.R."/>
            <person name="Holt D.H."/>
            <person name="Pandey A.P."/>
            <person name="Papenfuss A.P."/>
            <person name="Gasser R.B.G."/>
            <person name="Fischer K.F."/>
        </authorList>
    </citation>
    <scope>NUCLEOTIDE SEQUENCE</scope>
    <source>
        <strain evidence="1">SSS_KF_BRIS2020</strain>
    </source>
</reference>
<dbReference type="GO" id="GO:0016791">
    <property type="term" value="F:phosphatase activity"/>
    <property type="evidence" value="ECO:0007669"/>
    <property type="project" value="TreeGrafter"/>
</dbReference>
<evidence type="ECO:0000313" key="4">
    <source>
        <dbReference type="Proteomes" id="UP000070412"/>
    </source>
</evidence>
<evidence type="ECO:0000313" key="5">
    <source>
        <dbReference type="Proteomes" id="UP000616769"/>
    </source>
</evidence>
<dbReference type="SFLD" id="SFLDG01129">
    <property type="entry name" value="C1.5:_HAD__Beta-PGM__Phosphata"/>
    <property type="match status" value="1"/>
</dbReference>
<gene>
    <name evidence="2" type="ORF">QR98_0056620</name>
    <name evidence="1" type="ORF">SSS_1080</name>
</gene>
<dbReference type="Proteomes" id="UP000616769">
    <property type="component" value="Unassembled WGS sequence"/>
</dbReference>
<dbReference type="InterPro" id="IPR023198">
    <property type="entry name" value="PGP-like_dom2"/>
</dbReference>
<reference evidence="4" key="2">
    <citation type="journal article" date="2020" name="PLoS Negl. Trop. Dis.">
        <title>High-quality nuclear genome for Sarcoptes scabiei-A critical resource for a neglected parasite.</title>
        <authorList>
            <person name="Korhonen P.K."/>
            <person name="Gasser R.B."/>
            <person name="Ma G."/>
            <person name="Wang T."/>
            <person name="Stroehlein A.J."/>
            <person name="Young N.D."/>
            <person name="Ang C.S."/>
            <person name="Fernando D.D."/>
            <person name="Lu H.C."/>
            <person name="Taylor S."/>
            <person name="Reynolds S.L."/>
            <person name="Mofiz E."/>
            <person name="Najaraj S.H."/>
            <person name="Gowda H."/>
            <person name="Madugundu A."/>
            <person name="Renuse S."/>
            <person name="Holt D."/>
            <person name="Pandey A."/>
            <person name="Papenfuss A.T."/>
            <person name="Fischer K."/>
        </authorList>
    </citation>
    <scope>NUCLEOTIDE SEQUENCE [LARGE SCALE GENOMIC DNA]</scope>
</reference>
<dbReference type="PANTHER" id="PTHR18901:SF38">
    <property type="entry name" value="PSEUDOURIDINE-5'-PHOSPHATASE"/>
    <property type="match status" value="1"/>
</dbReference>
<dbReference type="EMBL" id="JXLN01011362">
    <property type="protein sequence ID" value="KPM07176.1"/>
    <property type="molecule type" value="Genomic_DNA"/>
</dbReference>
<dbReference type="EMBL" id="WVUK01000046">
    <property type="protein sequence ID" value="KAF7495692.1"/>
    <property type="molecule type" value="Genomic_DNA"/>
</dbReference>
<protein>
    <submittedName>
        <fullName evidence="1">Pseudouridine-5'-phosphatase</fullName>
    </submittedName>
</protein>
<accession>A0A132A876</accession>
<dbReference type="SUPFAM" id="SSF56784">
    <property type="entry name" value="HAD-like"/>
    <property type="match status" value="1"/>
</dbReference>
<proteinExistence type="predicted"/>
<reference evidence="2 5" key="1">
    <citation type="journal article" date="2015" name="Parasit. Vectors">
        <title>Draft genome of the scabies mite.</title>
        <authorList>
            <person name="Rider S.D.Jr."/>
            <person name="Morgan M.S."/>
            <person name="Arlian L.G."/>
        </authorList>
    </citation>
    <scope>NUCLEOTIDE SEQUENCE [LARGE SCALE GENOMIC DNA]</scope>
    <source>
        <strain evidence="2">Arlian Lab</strain>
    </source>
</reference>
<dbReference type="VEuPathDB" id="VectorBase:SSCA009321"/>
<dbReference type="Proteomes" id="UP000070412">
    <property type="component" value="Unassembled WGS sequence"/>
</dbReference>
<dbReference type="Gene3D" id="3.40.50.1000">
    <property type="entry name" value="HAD superfamily/HAD-like"/>
    <property type="match status" value="1"/>
</dbReference>
<dbReference type="InterPro" id="IPR036412">
    <property type="entry name" value="HAD-like_sf"/>
</dbReference>
<sequence length="254" mass="28796">MAKDNETNNSIPSDPITHVIFDLDGTLINSEKYLFKSINEILMEFGKEYEWSVRAKTIGLHMAKSAPIIVEHFQLPITADEYIQKVLKRFKAYVEGQIDDDKGVQLLPGVQRLVYHLAKHHIPMAICTGCMSDTYQYKTQSFGDFFSKGKFFHHIVLAGSDPEIHERNKPDPTPYQVCMSRFDMKDGAKILPHQVLVFEDSPTGLTSAVRAGCRTVFLPDPKIDRNSLAVKPDVILNSMLEFEPEMFGLPAFED</sequence>
<dbReference type="InterPro" id="IPR041492">
    <property type="entry name" value="HAD_2"/>
</dbReference>
<dbReference type="EnsemblMetazoa" id="SSS_1080s_mrna">
    <property type="protein sequence ID" value="KAF7495692.1"/>
    <property type="gene ID" value="SSS_1080"/>
</dbReference>
<name>A0A132A876_SARSC</name>